<evidence type="ECO:0000313" key="1">
    <source>
        <dbReference type="EMBL" id="KAB2933613.1"/>
    </source>
</evidence>
<evidence type="ECO:0008006" key="3">
    <source>
        <dbReference type="Google" id="ProtNLM"/>
    </source>
</evidence>
<protein>
    <recommendedName>
        <fullName evidence="3">SbsA Ig-like domain-containing protein</fullName>
    </recommendedName>
</protein>
<name>A0A833H3I6_9LEPT</name>
<dbReference type="SUPFAM" id="SSF51126">
    <property type="entry name" value="Pectin lyase-like"/>
    <property type="match status" value="1"/>
</dbReference>
<comment type="caution">
    <text evidence="1">The sequence shown here is derived from an EMBL/GenBank/DDBJ whole genome shotgun (WGS) entry which is preliminary data.</text>
</comment>
<dbReference type="PROSITE" id="PS51257">
    <property type="entry name" value="PROKAR_LIPOPROTEIN"/>
    <property type="match status" value="1"/>
</dbReference>
<proteinExistence type="predicted"/>
<dbReference type="Proteomes" id="UP000460298">
    <property type="component" value="Unassembled WGS sequence"/>
</dbReference>
<gene>
    <name evidence="1" type="ORF">F9K24_07150</name>
</gene>
<organism evidence="1 2">
    <name type="scientific">Leptonema illini</name>
    <dbReference type="NCBI Taxonomy" id="183"/>
    <lineage>
        <taxon>Bacteria</taxon>
        <taxon>Pseudomonadati</taxon>
        <taxon>Spirochaetota</taxon>
        <taxon>Spirochaetia</taxon>
        <taxon>Leptospirales</taxon>
        <taxon>Leptospiraceae</taxon>
        <taxon>Leptonema</taxon>
    </lineage>
</organism>
<reference evidence="1 2" key="1">
    <citation type="submission" date="2019-10" db="EMBL/GenBank/DDBJ databases">
        <title>Extracellular Electron Transfer in a Candidatus Methanoperedens spp. Enrichment Culture.</title>
        <authorList>
            <person name="Berger S."/>
            <person name="Rangel Shaw D."/>
            <person name="Berben T."/>
            <person name="In 'T Zandt M."/>
            <person name="Frank J."/>
            <person name="Reimann J."/>
            <person name="Jetten M.S.M."/>
            <person name="Welte C.U."/>
        </authorList>
    </citation>
    <scope>NUCLEOTIDE SEQUENCE [LARGE SCALE GENOMIC DNA]</scope>
    <source>
        <strain evidence="1">SB12</strain>
    </source>
</reference>
<dbReference type="AlphaFoldDB" id="A0A833H3I6"/>
<accession>A0A833H3I6</accession>
<evidence type="ECO:0000313" key="2">
    <source>
        <dbReference type="Proteomes" id="UP000460298"/>
    </source>
</evidence>
<dbReference type="EMBL" id="WBUI01000005">
    <property type="protein sequence ID" value="KAB2933613.1"/>
    <property type="molecule type" value="Genomic_DNA"/>
</dbReference>
<sequence length="550" mass="55665">MRTFHVAMLAFFSAASCLPSLDSAPDSSIFSLFSFSQAAEVTPATPAITSITPAPGALLSSQTITIRFNRSMNQATCSFLGTVGAATAAWSSSSLTDDTVTLTGPWSAGTGRTLLVMNCETTDGTVITTASRLWDVFAPSTVRYVRAGASGLNDGLTAATPMPDLQNAVDQLDALPCATSCAVLVTNGTYSQAAAYRLRANVSLYGSYSTDFSTRNPGSFGSVLTRSGCAAVNPATCSTVTADATITGTTRISGFDIVAGTGSDSSAAMQTLGCPVILANRLRGGPGDNDSQGLLIGGAPCMINIYANVIEGGSSPNSSVGLYLTADAAVNVENNVIVGGSNALATGTAVFLFGVTGSKFIANNIILGGAVNEAGGIQLAGTGSTTGIFHNTIVAGTAASSSSHGIIVTPADTLVKIRSNHIEARGVASSCMTESGAVPTLQLDLIRNNFHGCSTLYFDSVVGAITDVPTLNTHDLVDPGGAFDGNVSLTPNFVNPAALNYRYGTTSPCGLTQGAALPPDTPVDITAAGRPGADAFASIGAFEYDGVCAP</sequence>
<dbReference type="InterPro" id="IPR011050">
    <property type="entry name" value="Pectin_lyase_fold/virulence"/>
</dbReference>